<keyword evidence="1" id="KW-0808">Transferase</keyword>
<evidence type="ECO:0000256" key="1">
    <source>
        <dbReference type="ARBA" id="ARBA00022679"/>
    </source>
</evidence>
<dbReference type="Pfam" id="PF00294">
    <property type="entry name" value="PfkB"/>
    <property type="match status" value="1"/>
</dbReference>
<dbReference type="InterPro" id="IPR011611">
    <property type="entry name" value="PfkB_dom"/>
</dbReference>
<dbReference type="CDD" id="cd01941">
    <property type="entry name" value="YeiC_kinase_like"/>
    <property type="match status" value="1"/>
</dbReference>
<evidence type="ECO:0000313" key="4">
    <source>
        <dbReference type="EMBL" id="MVA97649.1"/>
    </source>
</evidence>
<dbReference type="GO" id="GO:0016301">
    <property type="term" value="F:kinase activity"/>
    <property type="evidence" value="ECO:0007669"/>
    <property type="project" value="UniProtKB-KW"/>
</dbReference>
<name>A0A844QIW7_9HYPH</name>
<accession>A0A844QIW7</accession>
<dbReference type="EMBL" id="WPHG01000002">
    <property type="protein sequence ID" value="MVA97649.1"/>
    <property type="molecule type" value="Genomic_DNA"/>
</dbReference>
<dbReference type="PANTHER" id="PTHR10584:SF166">
    <property type="entry name" value="RIBOKINASE"/>
    <property type="match status" value="1"/>
</dbReference>
<evidence type="ECO:0000313" key="5">
    <source>
        <dbReference type="Proteomes" id="UP000463224"/>
    </source>
</evidence>
<dbReference type="Proteomes" id="UP000463224">
    <property type="component" value="Unassembled WGS sequence"/>
</dbReference>
<keyword evidence="2 4" id="KW-0418">Kinase</keyword>
<feature type="domain" description="Carbohydrate kinase PfkB" evidence="3">
    <location>
        <begin position="8"/>
        <end position="294"/>
    </location>
</feature>
<dbReference type="Gene3D" id="3.40.1190.20">
    <property type="match status" value="1"/>
</dbReference>
<evidence type="ECO:0000259" key="3">
    <source>
        <dbReference type="Pfam" id="PF00294"/>
    </source>
</evidence>
<sequence>MPSPPCTILAIGGAHIDRRGRVAGPFVPGASNPGAMREEVGGGVFNAARVIAGRGGRVALVSARGGDAAGEAVAGAIAAARIEDLSAVYLDRTTASYTAILDADGDVVAALADMALYDAAFDRLVRRAKPRAAIASADAVLCDANLSAAALERLAGLAAGTPLYAIAISPAKVGRLAPLADRLACLFMNRREAAALTATDAGAAPHTLVEALRAAGLASAVVTAGGGELIAFDDEALYLLTPPPPRKISDVTGAGDALAGTMVESLTVKIPFSEALRRGIAAAVLCIESPAAIADYNALAFARTLTRVPQAVPLPLPQDKMVCP</sequence>
<evidence type="ECO:0000256" key="2">
    <source>
        <dbReference type="ARBA" id="ARBA00022777"/>
    </source>
</evidence>
<dbReference type="SUPFAM" id="SSF53613">
    <property type="entry name" value="Ribokinase-like"/>
    <property type="match status" value="1"/>
</dbReference>
<dbReference type="RefSeq" id="WP_156712584.1">
    <property type="nucleotide sequence ID" value="NZ_WPHG01000002.1"/>
</dbReference>
<protein>
    <submittedName>
        <fullName evidence="4">Carbohydrate kinase</fullName>
    </submittedName>
</protein>
<comment type="caution">
    <text evidence="4">The sequence shown here is derived from an EMBL/GenBank/DDBJ whole genome shotgun (WGS) entry which is preliminary data.</text>
</comment>
<gene>
    <name evidence="4" type="ORF">GN330_10370</name>
</gene>
<dbReference type="PANTHER" id="PTHR10584">
    <property type="entry name" value="SUGAR KINASE"/>
    <property type="match status" value="1"/>
</dbReference>
<organism evidence="4 5">
    <name type="scientific">Nitratireductor arenosus</name>
    <dbReference type="NCBI Taxonomy" id="2682096"/>
    <lineage>
        <taxon>Bacteria</taxon>
        <taxon>Pseudomonadati</taxon>
        <taxon>Pseudomonadota</taxon>
        <taxon>Alphaproteobacteria</taxon>
        <taxon>Hyphomicrobiales</taxon>
        <taxon>Phyllobacteriaceae</taxon>
        <taxon>Nitratireductor</taxon>
    </lineage>
</organism>
<keyword evidence="5" id="KW-1185">Reference proteome</keyword>
<proteinExistence type="predicted"/>
<dbReference type="InterPro" id="IPR029056">
    <property type="entry name" value="Ribokinase-like"/>
</dbReference>
<dbReference type="AlphaFoldDB" id="A0A844QIW7"/>
<reference evidence="4 5" key="1">
    <citation type="submission" date="2019-12" db="EMBL/GenBank/DDBJ databases">
        <title>Nitratireductor arenosus sp. nov., Isolated from sea sand, Jeju island, South Korea.</title>
        <authorList>
            <person name="Kim W."/>
        </authorList>
    </citation>
    <scope>NUCLEOTIDE SEQUENCE [LARGE SCALE GENOMIC DNA]</scope>
    <source>
        <strain evidence="4 5">CAU 1489</strain>
    </source>
</reference>